<dbReference type="Proteomes" id="UP000289022">
    <property type="component" value="Unassembled WGS sequence"/>
</dbReference>
<protein>
    <submittedName>
        <fullName evidence="1">Sel1 repeat family protein</fullName>
    </submittedName>
</protein>
<evidence type="ECO:0000313" key="2">
    <source>
        <dbReference type="Proteomes" id="UP000289022"/>
    </source>
</evidence>
<dbReference type="AlphaFoldDB" id="A0A438Y0C8"/>
<reference evidence="1 2" key="1">
    <citation type="submission" date="2018-11" db="EMBL/GenBank/DDBJ databases">
        <title>Genetic determinants and prediction of antibiotic resistance phenotypes in Helicobacter pylori.</title>
        <authorList>
            <person name="Wagner K."/>
        </authorList>
    </citation>
    <scope>NUCLEOTIDE SEQUENCE [LARGE SCALE GENOMIC DNA]</scope>
    <source>
        <strain evidence="1 2">ZH70</strain>
    </source>
</reference>
<gene>
    <name evidence="1" type="ORF">EC518_00770</name>
</gene>
<accession>A0A438Y0C8</accession>
<name>A0A438Y0C8_HELPX</name>
<evidence type="ECO:0000313" key="1">
    <source>
        <dbReference type="EMBL" id="RVZ43700.1"/>
    </source>
</evidence>
<feature type="non-terminal residue" evidence="1">
    <location>
        <position position="1"/>
    </location>
</feature>
<proteinExistence type="predicted"/>
<comment type="caution">
    <text evidence="1">The sequence shown here is derived from an EMBL/GenBank/DDBJ whole genome shotgun (WGS) entry which is preliminary data.</text>
</comment>
<dbReference type="EMBL" id="RJGP01000011">
    <property type="protein sequence ID" value="RVZ43700.1"/>
    <property type="molecule type" value="Genomic_DNA"/>
</dbReference>
<sequence length="33" mass="3674">TRNEKQAIENFKKGCKLGAKGACDILKQLKIKV</sequence>
<organism evidence="1 2">
    <name type="scientific">Helicobacter pylori</name>
    <name type="common">Campylobacter pylori</name>
    <dbReference type="NCBI Taxonomy" id="210"/>
    <lineage>
        <taxon>Bacteria</taxon>
        <taxon>Pseudomonadati</taxon>
        <taxon>Campylobacterota</taxon>
        <taxon>Epsilonproteobacteria</taxon>
        <taxon>Campylobacterales</taxon>
        <taxon>Helicobacteraceae</taxon>
        <taxon>Helicobacter</taxon>
    </lineage>
</organism>